<sequence length="37" mass="4193">MRLRIALNLRHNVSSALQLMIHIAMPSSEANYQDNPS</sequence>
<evidence type="ECO:0000313" key="1">
    <source>
        <dbReference type="EMBL" id="ALE08719.1"/>
    </source>
</evidence>
<accession>A0A0M4LQM9</accession>
<dbReference type="PATRIC" id="fig|1682.24.peg.638"/>
<reference evidence="1 2" key="1">
    <citation type="submission" date="2014-12" db="EMBL/GenBank/DDBJ databases">
        <title>Complete genome sequence of Bifidobacterium longum subsp. infantis BT1.</title>
        <authorList>
            <person name="Kim J.F."/>
            <person name="Kwak M.-J."/>
        </authorList>
    </citation>
    <scope>NUCLEOTIDE SEQUENCE [LARGE SCALE GENOMIC DNA]</scope>
    <source>
        <strain evidence="1 2">BT1</strain>
    </source>
</reference>
<dbReference type="AlphaFoldDB" id="A0A0M4LQM9"/>
<evidence type="ECO:0000313" key="2">
    <source>
        <dbReference type="Proteomes" id="UP000067206"/>
    </source>
</evidence>
<protein>
    <submittedName>
        <fullName evidence="1">Uncharacterized protein</fullName>
    </submittedName>
</protein>
<proteinExistence type="predicted"/>
<name>A0A0M4LQM9_BIFLI</name>
<gene>
    <name evidence="1" type="ORF">RY67_662</name>
</gene>
<dbReference type="EMBL" id="CP010411">
    <property type="protein sequence ID" value="ALE08719.1"/>
    <property type="molecule type" value="Genomic_DNA"/>
</dbReference>
<organism evidence="1 2">
    <name type="scientific">Bifidobacterium longum subsp. infantis</name>
    <dbReference type="NCBI Taxonomy" id="1682"/>
    <lineage>
        <taxon>Bacteria</taxon>
        <taxon>Bacillati</taxon>
        <taxon>Actinomycetota</taxon>
        <taxon>Actinomycetes</taxon>
        <taxon>Bifidobacteriales</taxon>
        <taxon>Bifidobacteriaceae</taxon>
        <taxon>Bifidobacterium</taxon>
    </lineage>
</organism>
<dbReference type="Proteomes" id="UP000067206">
    <property type="component" value="Chromosome"/>
</dbReference>